<dbReference type="RefSeq" id="WP_203962237.1">
    <property type="nucleotide sequence ID" value="NZ_AP023355.1"/>
</dbReference>
<dbReference type="PANTHER" id="PTHR32243">
    <property type="entry name" value="MALTOSE TRANSPORT SYSTEM PERMEASE-RELATED"/>
    <property type="match status" value="1"/>
</dbReference>
<evidence type="ECO:0000313" key="9">
    <source>
        <dbReference type="EMBL" id="BCJ35759.1"/>
    </source>
</evidence>
<feature type="transmembrane region" description="Helical" evidence="7">
    <location>
        <begin position="12"/>
        <end position="32"/>
    </location>
</feature>
<evidence type="ECO:0000256" key="6">
    <source>
        <dbReference type="ARBA" id="ARBA00023136"/>
    </source>
</evidence>
<name>A0A7R7DQ62_9ACTN</name>
<organism evidence="9 10">
    <name type="scientific">Actinocatenispora thailandica</name>
    <dbReference type="NCBI Taxonomy" id="227318"/>
    <lineage>
        <taxon>Bacteria</taxon>
        <taxon>Bacillati</taxon>
        <taxon>Actinomycetota</taxon>
        <taxon>Actinomycetes</taxon>
        <taxon>Micromonosporales</taxon>
        <taxon>Micromonosporaceae</taxon>
        <taxon>Actinocatenispora</taxon>
    </lineage>
</organism>
<dbReference type="SUPFAM" id="SSF161098">
    <property type="entry name" value="MetI-like"/>
    <property type="match status" value="1"/>
</dbReference>
<dbReference type="PANTHER" id="PTHR32243:SF18">
    <property type="entry name" value="INNER MEMBRANE ABC TRANSPORTER PERMEASE PROTEIN YCJP"/>
    <property type="match status" value="1"/>
</dbReference>
<feature type="transmembrane region" description="Helical" evidence="7">
    <location>
        <begin position="188"/>
        <end position="209"/>
    </location>
</feature>
<dbReference type="EMBL" id="AP023355">
    <property type="protein sequence ID" value="BCJ35759.1"/>
    <property type="molecule type" value="Genomic_DNA"/>
</dbReference>
<comment type="similarity">
    <text evidence="7">Belongs to the binding-protein-dependent transport system permease family.</text>
</comment>
<dbReference type="InterPro" id="IPR035906">
    <property type="entry name" value="MetI-like_sf"/>
</dbReference>
<evidence type="ECO:0000256" key="5">
    <source>
        <dbReference type="ARBA" id="ARBA00022989"/>
    </source>
</evidence>
<evidence type="ECO:0000259" key="8">
    <source>
        <dbReference type="PROSITE" id="PS50928"/>
    </source>
</evidence>
<dbReference type="Proteomes" id="UP000611640">
    <property type="component" value="Chromosome"/>
</dbReference>
<dbReference type="KEGG" id="atl:Athai_32620"/>
<evidence type="ECO:0000256" key="3">
    <source>
        <dbReference type="ARBA" id="ARBA00022475"/>
    </source>
</evidence>
<feature type="transmembrane region" description="Helical" evidence="7">
    <location>
        <begin position="110"/>
        <end position="131"/>
    </location>
</feature>
<sequence>MTPRRLTVGRALSYLALAGYVVLLGFPLVWLLSTSFKTPRELASLSPSLLPESFSLTNFRSAIEQQDLLRAGANSLIVAGCTTALVILVSVPASYALARFRSRLRGVAMGWILVSQVFPIILIVVPLFLILKQFGLIDSLVGLVLVDLVWSLPFALWMLQGYVAKIPAELEEAAATDGASRLRTLTSIVFPLLLPGIAATSMFAFVLSWNEFFFALVLIQDPTLNTLPLALARFVGQEGQVQLGPLAAGSLLSMIPSLVFFALMQRRLTSGLLAGAVKG</sequence>
<dbReference type="CDD" id="cd06261">
    <property type="entry name" value="TM_PBP2"/>
    <property type="match status" value="1"/>
</dbReference>
<keyword evidence="10" id="KW-1185">Reference proteome</keyword>
<evidence type="ECO:0000313" key="10">
    <source>
        <dbReference type="Proteomes" id="UP000611640"/>
    </source>
</evidence>
<feature type="transmembrane region" description="Helical" evidence="7">
    <location>
        <begin position="76"/>
        <end position="98"/>
    </location>
</feature>
<evidence type="ECO:0000256" key="1">
    <source>
        <dbReference type="ARBA" id="ARBA00004651"/>
    </source>
</evidence>
<keyword evidence="5 7" id="KW-1133">Transmembrane helix</keyword>
<evidence type="ECO:0000256" key="4">
    <source>
        <dbReference type="ARBA" id="ARBA00022692"/>
    </source>
</evidence>
<feature type="transmembrane region" description="Helical" evidence="7">
    <location>
        <begin position="243"/>
        <end position="263"/>
    </location>
</feature>
<keyword evidence="2 7" id="KW-0813">Transport</keyword>
<comment type="subcellular location">
    <subcellularLocation>
        <location evidence="1 7">Cell membrane</location>
        <topology evidence="1 7">Multi-pass membrane protein</topology>
    </subcellularLocation>
</comment>
<dbReference type="GO" id="GO:0055085">
    <property type="term" value="P:transmembrane transport"/>
    <property type="evidence" value="ECO:0007669"/>
    <property type="project" value="InterPro"/>
</dbReference>
<dbReference type="InterPro" id="IPR000515">
    <property type="entry name" value="MetI-like"/>
</dbReference>
<feature type="transmembrane region" description="Helical" evidence="7">
    <location>
        <begin position="137"/>
        <end position="159"/>
    </location>
</feature>
<proteinExistence type="inferred from homology"/>
<keyword evidence="6 7" id="KW-0472">Membrane</keyword>
<protein>
    <submittedName>
        <fullName evidence="9">Sugar ABC transporter permease</fullName>
    </submittedName>
</protein>
<evidence type="ECO:0000256" key="2">
    <source>
        <dbReference type="ARBA" id="ARBA00022448"/>
    </source>
</evidence>
<dbReference type="GO" id="GO:0005886">
    <property type="term" value="C:plasma membrane"/>
    <property type="evidence" value="ECO:0007669"/>
    <property type="project" value="UniProtKB-SubCell"/>
</dbReference>
<keyword evidence="3" id="KW-1003">Cell membrane</keyword>
<dbReference type="AlphaFoldDB" id="A0A7R7DQ62"/>
<gene>
    <name evidence="9" type="ORF">Athai_32620</name>
</gene>
<dbReference type="Pfam" id="PF00528">
    <property type="entry name" value="BPD_transp_1"/>
    <property type="match status" value="1"/>
</dbReference>
<reference evidence="9 10" key="1">
    <citation type="submission" date="2020-08" db="EMBL/GenBank/DDBJ databases">
        <title>Whole genome shotgun sequence of Actinocatenispora thailandica NBRC 105041.</title>
        <authorList>
            <person name="Komaki H."/>
            <person name="Tamura T."/>
        </authorList>
    </citation>
    <scope>NUCLEOTIDE SEQUENCE [LARGE SCALE GENOMIC DNA]</scope>
    <source>
        <strain evidence="9 10">NBRC 105041</strain>
    </source>
</reference>
<dbReference type="PROSITE" id="PS50928">
    <property type="entry name" value="ABC_TM1"/>
    <property type="match status" value="1"/>
</dbReference>
<feature type="domain" description="ABC transmembrane type-1" evidence="8">
    <location>
        <begin position="72"/>
        <end position="264"/>
    </location>
</feature>
<evidence type="ECO:0000256" key="7">
    <source>
        <dbReference type="RuleBase" id="RU363032"/>
    </source>
</evidence>
<keyword evidence="4 7" id="KW-0812">Transmembrane</keyword>
<dbReference type="InterPro" id="IPR050901">
    <property type="entry name" value="BP-dep_ABC_trans_perm"/>
</dbReference>
<dbReference type="Gene3D" id="1.10.3720.10">
    <property type="entry name" value="MetI-like"/>
    <property type="match status" value="1"/>
</dbReference>
<accession>A0A7R7DQ62</accession>